<comment type="subcellular location">
    <subcellularLocation>
        <location evidence="1">Membrane</location>
        <topology evidence="1">Single-pass membrane protein</topology>
    </subcellularLocation>
</comment>
<protein>
    <submittedName>
        <fullName evidence="6">Uncharacterized protein DUF490</fullName>
    </submittedName>
</protein>
<dbReference type="Proteomes" id="UP000245489">
    <property type="component" value="Unassembled WGS sequence"/>
</dbReference>
<gene>
    <name evidence="6" type="ORF">LV89_02778</name>
</gene>
<evidence type="ECO:0000256" key="2">
    <source>
        <dbReference type="ARBA" id="ARBA00022692"/>
    </source>
</evidence>
<reference evidence="6 7" key="1">
    <citation type="submission" date="2018-05" db="EMBL/GenBank/DDBJ databases">
        <title>Genomic Encyclopedia of Archaeal and Bacterial Type Strains, Phase II (KMG-II): from individual species to whole genera.</title>
        <authorList>
            <person name="Goeker M."/>
        </authorList>
    </citation>
    <scope>NUCLEOTIDE SEQUENCE [LARGE SCALE GENOMIC DNA]</scope>
    <source>
        <strain evidence="6 7">DSM 22214</strain>
    </source>
</reference>
<dbReference type="GO" id="GO:0009306">
    <property type="term" value="P:protein secretion"/>
    <property type="evidence" value="ECO:0007669"/>
    <property type="project" value="InterPro"/>
</dbReference>
<dbReference type="RefSeq" id="WP_109743499.1">
    <property type="nucleotide sequence ID" value="NZ_QGGO01000014.1"/>
</dbReference>
<evidence type="ECO:0000259" key="5">
    <source>
        <dbReference type="Pfam" id="PF04357"/>
    </source>
</evidence>
<dbReference type="InterPro" id="IPR007452">
    <property type="entry name" value="TamB_C"/>
</dbReference>
<keyword evidence="4" id="KW-0472">Membrane</keyword>
<evidence type="ECO:0000256" key="4">
    <source>
        <dbReference type="ARBA" id="ARBA00023136"/>
    </source>
</evidence>
<organism evidence="6 7">
    <name type="scientific">Arcicella aurantiaca</name>
    <dbReference type="NCBI Taxonomy" id="591202"/>
    <lineage>
        <taxon>Bacteria</taxon>
        <taxon>Pseudomonadati</taxon>
        <taxon>Bacteroidota</taxon>
        <taxon>Cytophagia</taxon>
        <taxon>Cytophagales</taxon>
        <taxon>Flectobacillaceae</taxon>
        <taxon>Arcicella</taxon>
    </lineage>
</organism>
<dbReference type="GO" id="GO:0005886">
    <property type="term" value="C:plasma membrane"/>
    <property type="evidence" value="ECO:0007669"/>
    <property type="project" value="InterPro"/>
</dbReference>
<comment type="caution">
    <text evidence="6">The sequence shown here is derived from an EMBL/GenBank/DDBJ whole genome shotgun (WGS) entry which is preliminary data.</text>
</comment>
<accession>A0A316E6I7</accession>
<sequence>MRQFFKITGIILLALVLLIVGLFFYLQTSAGQDFLTHRVTSYLKSKIDKPFSIKKISYKIPDWIALEGVYFSDNQGDTLLAGQKLYVNMDMLGLLKNQVTINEVNLENIHVNIKRTLPDTAFNFAYILKSFESPNSKTKVDTTKGVALQYKIANIRLNKVSVKYLDDVTGVDAKVYLNDAKTSFSGFDPAISKYHLDKLALDGGNMNLRLYASIPSVKKIEIASTDTLDFSFTEFDAKNINWKILEETSGLVNSVKLGRLNTKANQVYLSGEKIHLKSVDLYNTDASVTFLRKKSIQKPQNPTTSTQPNHWKVLVDKVIFDKNNIAYQDQNQPLQKKGIDYNNLKINNLKLNSERLYYSENKISGWIYSGSFKEKSGFELQNLQTDFAYTNKQTFLKKLLFKTPQSILRDEFVLNYNSFNELTNNIGKVKIKTNIKNSQLAFKDILLLAPNLSETPPFKGNEKEVLKFNGGITGTINNMKVSQFSMTGFEHAKLNLQGQITGLPDVNKTVLNLNVQELSITKKDLLKIAPKGSIPDSLELPQKVVILGKINGKLDNLALNTTLKSDLGNASFNGKLINITTDKNQQYDGKIAFENFEMGKFLKQTEKIGKISLSADVKGTGLAPKTMKASVNGTIQQAELQGYNYKNVILQASLANQIAELKGNIKDPNISVAIDSKFDISQPFPSIKGNVKVAELNLKALGLYADNIGIRGDIDVDMQNTNPDNPSGTITINQGTLLQDGKPIKIENTTLTASNNLEGKKITIDAPFVKANLKGNFNYLQISDIIVGTINRYFVIPDVAYKPITTPYNLLIDAKFVKHPLLQAFVPALTRLDTSRFTANINSQADTILRANLTLTYLEYDTIQVSKVKFTVTGDANNLTYNGGLDGVNLTGFKIRKTSLTGDVNNNTANFKATFKDSLEKDRHQVIGLVQNIDNQYQIKFKKGGLLLNYASWNVDSTGYIQYGKSGLLVNHFHIERGIQKLSVNSTTSTPNGPIDISADSLDIQNFVTLFVPDSTLAGGKIDGKILLSNYMESPSFTGDVLVTNFRFQKTPIGNLKVNVFNETANKITAKASILNQYNDIQLAGNYYLNTKNSLDLNLIINKLAAETVEAFSFGQLRRAKGNLNGQASIKGSTDNPLLKGNLNFSKVAFDVSQLGSRYLIDEQNLIFDGQTIRLKQFTVSDTLNQPLKVDGTVVLSNIPSVKYDLTIDTKNFMVLNSTRKDNGFFYGKGFVDANLSLQGVSEKAKIEGDIKVRENSKISVIVPDSFDELSESEGVVVFVNNKHKDSSNVKIDSTQLQRFTNDLLSEISLNIEADEKSEFTIVVDEINGDNLVVRGNARLNAGLTADGQPYILGSYDLTEGKYGLTFEVIKKQFSIQKGSNIVWTGDPMNADVNITAIYTANTAPLDLMENSVTENTALYRQKMNFDVFLTMAGKLSKPDVSFQIKASETQRLVSTDVITNVKDRLAKLEMNETNKQVFALLILNRFFSEKSSDFFSTNSGGVNAEAFARQSVSKLLSDQLDRFASDLIKGVNLDVNLSSTQDFFNGVSSSRTDLSLGLSKAFFNDKIEVKVGRNFELENTSKISRNPAEVFDNINVNYKLTNDGRYLFKAFRKNQFQSVLEGFIVETGIGFTITMEYGKFNEVFQKKQKTN</sequence>
<keyword evidence="3" id="KW-1133">Transmembrane helix</keyword>
<proteinExistence type="predicted"/>
<dbReference type="Pfam" id="PF04357">
    <property type="entry name" value="TamB"/>
    <property type="match status" value="1"/>
</dbReference>
<evidence type="ECO:0000313" key="6">
    <source>
        <dbReference type="EMBL" id="PWK25152.1"/>
    </source>
</evidence>
<keyword evidence="7" id="KW-1185">Reference proteome</keyword>
<keyword evidence="2" id="KW-0812">Transmembrane</keyword>
<dbReference type="EMBL" id="QGGO01000014">
    <property type="protein sequence ID" value="PWK25152.1"/>
    <property type="molecule type" value="Genomic_DNA"/>
</dbReference>
<name>A0A316E6I7_9BACT</name>
<evidence type="ECO:0000313" key="7">
    <source>
        <dbReference type="Proteomes" id="UP000245489"/>
    </source>
</evidence>
<dbReference type="PANTHER" id="PTHR36985">
    <property type="entry name" value="TRANSLOCATION AND ASSEMBLY MODULE SUBUNIT TAMB"/>
    <property type="match status" value="1"/>
</dbReference>
<evidence type="ECO:0000256" key="1">
    <source>
        <dbReference type="ARBA" id="ARBA00004167"/>
    </source>
</evidence>
<evidence type="ECO:0000256" key="3">
    <source>
        <dbReference type="ARBA" id="ARBA00022989"/>
    </source>
</evidence>
<feature type="domain" description="Translocation and assembly module TamB C-terminal" evidence="5">
    <location>
        <begin position="1178"/>
        <end position="1616"/>
    </location>
</feature>
<dbReference type="OrthoDB" id="9811276at2"/>
<dbReference type="PANTHER" id="PTHR36985:SF1">
    <property type="entry name" value="TRANSLOCATION AND ASSEMBLY MODULE SUBUNIT TAMB"/>
    <property type="match status" value="1"/>
</dbReference>